<dbReference type="STRING" id="1123024.GCA_000423625_04399"/>
<feature type="domain" description="CoA-binding" evidence="1">
    <location>
        <begin position="21"/>
        <end position="119"/>
    </location>
</feature>
<dbReference type="RefSeq" id="WP_211224012.1">
    <property type="nucleotide sequence ID" value="NZ_AUII01000032.1"/>
</dbReference>
<dbReference type="Pfam" id="PF13380">
    <property type="entry name" value="CoA_binding_2"/>
    <property type="match status" value="1"/>
</dbReference>
<keyword evidence="3" id="KW-1185">Reference proteome</keyword>
<gene>
    <name evidence="2" type="ORF">PA7_42910</name>
</gene>
<evidence type="ECO:0000313" key="3">
    <source>
        <dbReference type="Proteomes" id="UP000321328"/>
    </source>
</evidence>
<dbReference type="PANTHER" id="PTHR33303:SF2">
    <property type="entry name" value="COA-BINDING DOMAIN-CONTAINING PROTEIN"/>
    <property type="match status" value="1"/>
</dbReference>
<name>A0A511D9Y7_9PSEU</name>
<dbReference type="InterPro" id="IPR036291">
    <property type="entry name" value="NAD(P)-bd_dom_sf"/>
</dbReference>
<accession>A0A511D9Y7</accession>
<dbReference type="PANTHER" id="PTHR33303">
    <property type="entry name" value="CYTOPLASMIC PROTEIN-RELATED"/>
    <property type="match status" value="1"/>
</dbReference>
<dbReference type="SMART" id="SM00881">
    <property type="entry name" value="CoA_binding"/>
    <property type="match status" value="1"/>
</dbReference>
<proteinExistence type="predicted"/>
<dbReference type="Proteomes" id="UP000321328">
    <property type="component" value="Unassembled WGS sequence"/>
</dbReference>
<evidence type="ECO:0000313" key="2">
    <source>
        <dbReference type="EMBL" id="GEL20454.1"/>
    </source>
</evidence>
<dbReference type="SUPFAM" id="SSF51735">
    <property type="entry name" value="NAD(P)-binding Rossmann-fold domains"/>
    <property type="match status" value="1"/>
</dbReference>
<dbReference type="EMBL" id="BJVI01000072">
    <property type="protein sequence ID" value="GEL20454.1"/>
    <property type="molecule type" value="Genomic_DNA"/>
</dbReference>
<comment type="caution">
    <text evidence="2">The sequence shown here is derived from an EMBL/GenBank/DDBJ whole genome shotgun (WGS) entry which is preliminary data.</text>
</comment>
<dbReference type="AlphaFoldDB" id="A0A511D9Y7"/>
<sequence>MTAVGERNNLGMSPSDRYQILMSNRTIAMIGLSSNYFNASSFAAIYLAANGYDIVPINPSQAGKEILGRPVYADLIDAAAKHPRPIEIVDIFRPSHEVLEIAKQALEVDAKVLWCQLGVINEEAAELFRAAGKPVVMDRCCKIEHARFFGGLRTIGLNTGIVTSRLAMPLPRD</sequence>
<reference evidence="2 3" key="1">
    <citation type="submission" date="2019-07" db="EMBL/GenBank/DDBJ databases">
        <title>Whole genome shotgun sequence of Pseudonocardia asaccharolytica NBRC 16224.</title>
        <authorList>
            <person name="Hosoyama A."/>
            <person name="Uohara A."/>
            <person name="Ohji S."/>
            <person name="Ichikawa N."/>
        </authorList>
    </citation>
    <scope>NUCLEOTIDE SEQUENCE [LARGE SCALE GENOMIC DNA]</scope>
    <source>
        <strain evidence="2 3">NBRC 16224</strain>
    </source>
</reference>
<dbReference type="Gene3D" id="3.40.50.720">
    <property type="entry name" value="NAD(P)-binding Rossmann-like Domain"/>
    <property type="match status" value="1"/>
</dbReference>
<protein>
    <submittedName>
        <fullName evidence="2">CoA-binding protein</fullName>
    </submittedName>
</protein>
<dbReference type="InterPro" id="IPR003781">
    <property type="entry name" value="CoA-bd"/>
</dbReference>
<evidence type="ECO:0000259" key="1">
    <source>
        <dbReference type="SMART" id="SM00881"/>
    </source>
</evidence>
<organism evidence="2 3">
    <name type="scientific">Pseudonocardia asaccharolytica DSM 44247 = NBRC 16224</name>
    <dbReference type="NCBI Taxonomy" id="1123024"/>
    <lineage>
        <taxon>Bacteria</taxon>
        <taxon>Bacillati</taxon>
        <taxon>Actinomycetota</taxon>
        <taxon>Actinomycetes</taxon>
        <taxon>Pseudonocardiales</taxon>
        <taxon>Pseudonocardiaceae</taxon>
        <taxon>Pseudonocardia</taxon>
    </lineage>
</organism>